<protein>
    <submittedName>
        <fullName evidence="2">VanZ family protein</fullName>
    </submittedName>
</protein>
<dbReference type="Proteomes" id="UP000325614">
    <property type="component" value="Chromosome"/>
</dbReference>
<reference evidence="2 3" key="1">
    <citation type="submission" date="2019-10" db="EMBL/GenBank/DDBJ databases">
        <title>Isolation, Identification of Microvirga thermotolerans HR1, a novel thermophilic bacterium and Comparative Genomics of the genus Microvirga.</title>
        <authorList>
            <person name="Li J."/>
            <person name="Zhang W."/>
            <person name="Lin M."/>
            <person name="Wang J."/>
        </authorList>
    </citation>
    <scope>NUCLEOTIDE SEQUENCE [LARGE SCALE GENOMIC DNA]</scope>
    <source>
        <strain evidence="2 3">HR1</strain>
    </source>
</reference>
<feature type="transmembrane region" description="Helical" evidence="1">
    <location>
        <begin position="21"/>
        <end position="41"/>
    </location>
</feature>
<evidence type="ECO:0000313" key="3">
    <source>
        <dbReference type="Proteomes" id="UP000325614"/>
    </source>
</evidence>
<organism evidence="2 3">
    <name type="scientific">Microvirga thermotolerans</name>
    <dbReference type="NCBI Taxonomy" id="2651334"/>
    <lineage>
        <taxon>Bacteria</taxon>
        <taxon>Pseudomonadati</taxon>
        <taxon>Pseudomonadota</taxon>
        <taxon>Alphaproteobacteria</taxon>
        <taxon>Hyphomicrobiales</taxon>
        <taxon>Methylobacteriaceae</taxon>
        <taxon>Microvirga</taxon>
    </lineage>
</organism>
<proteinExistence type="predicted"/>
<gene>
    <name evidence="2" type="ORF">GDR74_17625</name>
</gene>
<dbReference type="PIRSF" id="PIRSF033367">
    <property type="entry name" value="UCP033367_VanZ"/>
    <property type="match status" value="1"/>
</dbReference>
<keyword evidence="3" id="KW-1185">Reference proteome</keyword>
<feature type="transmembrane region" description="Helical" evidence="1">
    <location>
        <begin position="107"/>
        <end position="126"/>
    </location>
</feature>
<dbReference type="InterPro" id="IPR017015">
    <property type="entry name" value="UCP033367_VanZ"/>
</dbReference>
<dbReference type="EMBL" id="CP045423">
    <property type="protein sequence ID" value="QFU17886.1"/>
    <property type="molecule type" value="Genomic_DNA"/>
</dbReference>
<evidence type="ECO:0000256" key="1">
    <source>
        <dbReference type="SAM" id="Phobius"/>
    </source>
</evidence>
<dbReference type="AlphaFoldDB" id="A0A5P9K1Q6"/>
<keyword evidence="1" id="KW-0472">Membrane</keyword>
<name>A0A5P9K1Q6_9HYPH</name>
<feature type="transmembrane region" description="Helical" evidence="1">
    <location>
        <begin position="53"/>
        <end position="70"/>
    </location>
</feature>
<feature type="transmembrane region" description="Helical" evidence="1">
    <location>
        <begin position="77"/>
        <end position="95"/>
    </location>
</feature>
<accession>A0A5P9K1Q6</accession>
<dbReference type="KEGG" id="mico:GDR74_17625"/>
<sequence length="139" mass="14915">MGLSEGRERFAGSGRAVGRGAARIGAWCLLILVAVVTLSPIGLRPVSGAPVDLERMAAFLLLGGLFAWGYPERRLRLMVLLAASAGVLETLQNFVPGRHGRADDFLVKGMAIVAGFLICAMAERIATASQERRRSRLRP</sequence>
<dbReference type="RefSeq" id="WP_152587517.1">
    <property type="nucleotide sequence ID" value="NZ_CP045423.1"/>
</dbReference>
<evidence type="ECO:0000313" key="2">
    <source>
        <dbReference type="EMBL" id="QFU17886.1"/>
    </source>
</evidence>
<keyword evidence="1" id="KW-0812">Transmembrane</keyword>
<keyword evidence="1" id="KW-1133">Transmembrane helix</keyword>